<dbReference type="EMBL" id="HBHI01017797">
    <property type="protein sequence ID" value="CAD9678990.1"/>
    <property type="molecule type" value="Transcribed_RNA"/>
</dbReference>
<organism evidence="1">
    <name type="scientific">Eucampia antarctica</name>
    <dbReference type="NCBI Taxonomy" id="49252"/>
    <lineage>
        <taxon>Eukaryota</taxon>
        <taxon>Sar</taxon>
        <taxon>Stramenopiles</taxon>
        <taxon>Ochrophyta</taxon>
        <taxon>Bacillariophyta</taxon>
        <taxon>Mediophyceae</taxon>
        <taxon>Biddulphiophycidae</taxon>
        <taxon>Hemiaulales</taxon>
        <taxon>Hemiaulaceae</taxon>
        <taxon>Eucampia</taxon>
    </lineage>
</organism>
<gene>
    <name evidence="1" type="ORF">EANT1437_LOCUS9101</name>
</gene>
<name>A0A7S2WCN6_9STRA</name>
<accession>A0A7S2WCN6</accession>
<dbReference type="AlphaFoldDB" id="A0A7S2WCN6"/>
<proteinExistence type="predicted"/>
<protein>
    <recommendedName>
        <fullName evidence="2">Exostosin GT47 domain-containing protein</fullName>
    </recommendedName>
</protein>
<reference evidence="1" key="1">
    <citation type="submission" date="2021-01" db="EMBL/GenBank/DDBJ databases">
        <authorList>
            <person name="Corre E."/>
            <person name="Pelletier E."/>
            <person name="Niang G."/>
            <person name="Scheremetjew M."/>
            <person name="Finn R."/>
            <person name="Kale V."/>
            <person name="Holt S."/>
            <person name="Cochrane G."/>
            <person name="Meng A."/>
            <person name="Brown T."/>
            <person name="Cohen L."/>
        </authorList>
    </citation>
    <scope>NUCLEOTIDE SEQUENCE</scope>
    <source>
        <strain evidence="1">CCMP1452</strain>
    </source>
</reference>
<evidence type="ECO:0000313" key="1">
    <source>
        <dbReference type="EMBL" id="CAD9678990.1"/>
    </source>
</evidence>
<sequence>MDLADVHVQHYLNRQLDFFAPTLTPDLLPCLQPGVIIHLENHATISDYFFRVLRKNITVPYVLITSDADEYSPYDYVDDDLLIKWYGSNADISRLHHIKDKTKAKDKIVPFPLGLSKHHDQNRPLTKYLKLRNYTNPFRGLKGKQRWTDWATSLSQREKDSKVIDTFAEVRDVMFMKYGIIKVSHEMRTTVFNNLCNYTNSDVRSKYTPREPVSCHMDNATPHQTYIAASTYLFGFSPPGVGWDCYRTYELLLLGVIPIVVSLKSGSHGLFDGLPVIELPYGTDFTAYSTEDFLRLMRDYVTSAEFLERDFDDGWERLFLQNWRRRVLEDAGRKKEVMTDENGEEYYMAWEYKPLQPRILCSEKENCKS</sequence>
<evidence type="ECO:0008006" key="2">
    <source>
        <dbReference type="Google" id="ProtNLM"/>
    </source>
</evidence>